<accession>A0A8S9ZX50</accession>
<dbReference type="EMBL" id="JABEBT010000017">
    <property type="protein sequence ID" value="KAF7637724.1"/>
    <property type="molecule type" value="Genomic_DNA"/>
</dbReference>
<gene>
    <name evidence="3" type="ORF">Mgra_00002699</name>
</gene>
<dbReference type="PANTHER" id="PTHR37431">
    <property type="entry name" value="PROTEIN CBG06927"/>
    <property type="match status" value="1"/>
</dbReference>
<evidence type="ECO:0000259" key="2">
    <source>
        <dbReference type="Pfam" id="PF01579"/>
    </source>
</evidence>
<protein>
    <submittedName>
        <fullName evidence="3">DUF19 domain-containing protein</fullName>
    </submittedName>
</protein>
<name>A0A8S9ZX50_9BILA</name>
<dbReference type="PANTHER" id="PTHR37431:SF6">
    <property type="entry name" value="PROTEIN CBG06927"/>
    <property type="match status" value="1"/>
</dbReference>
<evidence type="ECO:0000313" key="4">
    <source>
        <dbReference type="Proteomes" id="UP000605970"/>
    </source>
</evidence>
<feature type="domain" description="T20D4.11-like" evidence="2">
    <location>
        <begin position="36"/>
        <end position="196"/>
    </location>
</feature>
<keyword evidence="1" id="KW-0812">Transmembrane</keyword>
<evidence type="ECO:0000313" key="3">
    <source>
        <dbReference type="EMBL" id="KAF7637724.1"/>
    </source>
</evidence>
<dbReference type="Pfam" id="PF01579">
    <property type="entry name" value="DUF19"/>
    <property type="match status" value="1"/>
</dbReference>
<dbReference type="AlphaFoldDB" id="A0A8S9ZX50"/>
<reference evidence="3" key="1">
    <citation type="journal article" date="2020" name="Ecol. Evol.">
        <title>Genome structure and content of the rice root-knot nematode (Meloidogyne graminicola).</title>
        <authorList>
            <person name="Phan N.T."/>
            <person name="Danchin E.G.J."/>
            <person name="Klopp C."/>
            <person name="Perfus-Barbeoch L."/>
            <person name="Kozlowski D.K."/>
            <person name="Koutsovoulos G.D."/>
            <person name="Lopez-Roques C."/>
            <person name="Bouchez O."/>
            <person name="Zahm M."/>
            <person name="Besnard G."/>
            <person name="Bellafiore S."/>
        </authorList>
    </citation>
    <scope>NUCLEOTIDE SEQUENCE</scope>
    <source>
        <strain evidence="3">VN-18</strain>
    </source>
</reference>
<proteinExistence type="predicted"/>
<sequence>MIYLMNNILIIIIILLFIGIINISITLTNNQMLSICDTKNEKEATLCLEPMLGFANAIQERQNLAQNINYQKNFLLPEGTQIFRELCSLYSEFKKCTSNINCESISIKAVEASYGFMCGIGNEQFKEHADCFSRLENKADYIYCKSIASNEINKEKENNKNKLCYTMNNYLKCCKPLVERNCGNKAWKLVAKITKDSLNVSLPDCNLFALEN</sequence>
<keyword evidence="1" id="KW-0472">Membrane</keyword>
<evidence type="ECO:0000256" key="1">
    <source>
        <dbReference type="SAM" id="Phobius"/>
    </source>
</evidence>
<organism evidence="3 4">
    <name type="scientific">Meloidogyne graminicola</name>
    <dbReference type="NCBI Taxonomy" id="189291"/>
    <lineage>
        <taxon>Eukaryota</taxon>
        <taxon>Metazoa</taxon>
        <taxon>Ecdysozoa</taxon>
        <taxon>Nematoda</taxon>
        <taxon>Chromadorea</taxon>
        <taxon>Rhabditida</taxon>
        <taxon>Tylenchina</taxon>
        <taxon>Tylenchomorpha</taxon>
        <taxon>Tylenchoidea</taxon>
        <taxon>Meloidogynidae</taxon>
        <taxon>Meloidogyninae</taxon>
        <taxon>Meloidogyne</taxon>
    </lineage>
</organism>
<dbReference type="Proteomes" id="UP000605970">
    <property type="component" value="Unassembled WGS sequence"/>
</dbReference>
<dbReference type="OrthoDB" id="5819415at2759"/>
<feature type="transmembrane region" description="Helical" evidence="1">
    <location>
        <begin position="7"/>
        <end position="27"/>
    </location>
</feature>
<dbReference type="InterPro" id="IPR002542">
    <property type="entry name" value="T20D4.11-like_dom"/>
</dbReference>
<keyword evidence="4" id="KW-1185">Reference proteome</keyword>
<keyword evidence="1" id="KW-1133">Transmembrane helix</keyword>
<comment type="caution">
    <text evidence="3">The sequence shown here is derived from an EMBL/GenBank/DDBJ whole genome shotgun (WGS) entry which is preliminary data.</text>
</comment>